<dbReference type="Pfam" id="PF00440">
    <property type="entry name" value="TetR_N"/>
    <property type="match status" value="1"/>
</dbReference>
<dbReference type="InterPro" id="IPR050109">
    <property type="entry name" value="HTH-type_TetR-like_transc_reg"/>
</dbReference>
<name>A0A2T1DG50_9CYAN</name>
<dbReference type="InterPro" id="IPR013762">
    <property type="entry name" value="Integrase-like_cat_sf"/>
</dbReference>
<evidence type="ECO:0000256" key="1">
    <source>
        <dbReference type="ARBA" id="ARBA00023125"/>
    </source>
</evidence>
<keyword evidence="6" id="KW-1185">Reference proteome</keyword>
<feature type="domain" description="HTH tetR-type" evidence="4">
    <location>
        <begin position="6"/>
        <end position="66"/>
    </location>
</feature>
<evidence type="ECO:0000259" key="4">
    <source>
        <dbReference type="PROSITE" id="PS50977"/>
    </source>
</evidence>
<dbReference type="EMBL" id="PVWG01000010">
    <property type="protein sequence ID" value="PSB19472.1"/>
    <property type="molecule type" value="Genomic_DNA"/>
</dbReference>
<dbReference type="STRING" id="1920490.GCA_001895925_04680"/>
<feature type="DNA-binding region" description="H-T-H motif" evidence="3">
    <location>
        <begin position="29"/>
        <end position="48"/>
    </location>
</feature>
<gene>
    <name evidence="5" type="ORF">C7B65_11170</name>
</gene>
<dbReference type="Gene3D" id="1.10.443.10">
    <property type="entry name" value="Intergrase catalytic core"/>
    <property type="match status" value="1"/>
</dbReference>
<dbReference type="GO" id="GO:0003700">
    <property type="term" value="F:DNA-binding transcription factor activity"/>
    <property type="evidence" value="ECO:0007669"/>
    <property type="project" value="TreeGrafter"/>
</dbReference>
<dbReference type="InterPro" id="IPR001647">
    <property type="entry name" value="HTH_TetR"/>
</dbReference>
<dbReference type="SUPFAM" id="SSF56349">
    <property type="entry name" value="DNA breaking-rejoining enzymes"/>
    <property type="match status" value="1"/>
</dbReference>
<evidence type="ECO:0000256" key="2">
    <source>
        <dbReference type="ARBA" id="ARBA00023172"/>
    </source>
</evidence>
<dbReference type="GO" id="GO:0015074">
    <property type="term" value="P:DNA integration"/>
    <property type="evidence" value="ECO:0007669"/>
    <property type="project" value="InterPro"/>
</dbReference>
<dbReference type="PROSITE" id="PS50977">
    <property type="entry name" value="HTH_TETR_2"/>
    <property type="match status" value="1"/>
</dbReference>
<dbReference type="GO" id="GO:0000976">
    <property type="term" value="F:transcription cis-regulatory region binding"/>
    <property type="evidence" value="ECO:0007669"/>
    <property type="project" value="TreeGrafter"/>
</dbReference>
<dbReference type="PANTHER" id="PTHR30055:SF226">
    <property type="entry name" value="HTH-TYPE TRANSCRIPTIONAL REGULATOR PKSA"/>
    <property type="match status" value="1"/>
</dbReference>
<dbReference type="RefSeq" id="WP_073071940.1">
    <property type="nucleotide sequence ID" value="NZ_MPPI01000013.1"/>
</dbReference>
<keyword evidence="1 3" id="KW-0238">DNA-binding</keyword>
<protein>
    <submittedName>
        <fullName evidence="5">TetR family transcriptional regulator</fullName>
    </submittedName>
</protein>
<dbReference type="Gene3D" id="1.10.10.60">
    <property type="entry name" value="Homeodomain-like"/>
    <property type="match status" value="1"/>
</dbReference>
<reference evidence="5 6" key="2">
    <citation type="submission" date="2018-03" db="EMBL/GenBank/DDBJ databases">
        <title>The ancient ancestry and fast evolution of plastids.</title>
        <authorList>
            <person name="Moore K.R."/>
            <person name="Magnabosco C."/>
            <person name="Momper L."/>
            <person name="Gold D.A."/>
            <person name="Bosak T."/>
            <person name="Fournier G.P."/>
        </authorList>
    </citation>
    <scope>NUCLEOTIDE SEQUENCE [LARGE SCALE GENOMIC DNA]</scope>
    <source>
        <strain evidence="5 6">ULC007</strain>
    </source>
</reference>
<dbReference type="PANTHER" id="PTHR30055">
    <property type="entry name" value="HTH-TYPE TRANSCRIPTIONAL REGULATOR RUTR"/>
    <property type="match status" value="1"/>
</dbReference>
<dbReference type="InterPro" id="IPR011010">
    <property type="entry name" value="DNA_brk_join_enz"/>
</dbReference>
<dbReference type="GO" id="GO:0006310">
    <property type="term" value="P:DNA recombination"/>
    <property type="evidence" value="ECO:0007669"/>
    <property type="project" value="UniProtKB-KW"/>
</dbReference>
<dbReference type="OrthoDB" id="277085at2"/>
<dbReference type="InterPro" id="IPR009057">
    <property type="entry name" value="Homeodomain-like_sf"/>
</dbReference>
<evidence type="ECO:0000256" key="3">
    <source>
        <dbReference type="PROSITE-ProRule" id="PRU00335"/>
    </source>
</evidence>
<sequence length="411" mass="46413">MSSQRNPTRQRLITAALELFASQGVTETTTRQISERADVNEVTLFRQFGNKHGLLLAVIEEAAVFTTLGQALVEQANQTSSLHQALNEYAIACLQALERVPEVVRSVVGEAGQYPSENRQALGQGFTQANRYVAEYFQTVIDRGQLHSYLSAERLASLLNGMLLGYAVIEFTSEFHNLWQDRQDFLENLVTLFLHGAVSPAELSSLDSSSLVRVENTAIERIADLPTQVVHSILQRAKQQGLQSYAWVYVLFGAGLSPTEVVRLERSHYIHDAHQQLVQVSQGTVRQVPINQWILGKRYGSYTKNPLTQWLKSRKDPQPALFINEVGSSLSESELRQQWRELTQEFLTPDGRPPTIEQPQQTWCIDMLMRGIRVDDLKILTGWSAEKLQPYVDRAREKAALEQAIRLDQKA</sequence>
<reference evidence="5 6" key="1">
    <citation type="submission" date="2018-02" db="EMBL/GenBank/DDBJ databases">
        <authorList>
            <person name="Cohen D.B."/>
            <person name="Kent A.D."/>
        </authorList>
    </citation>
    <scope>NUCLEOTIDE SEQUENCE [LARGE SCALE GENOMIC DNA]</scope>
    <source>
        <strain evidence="5 6">ULC007</strain>
    </source>
</reference>
<dbReference type="InterPro" id="IPR036271">
    <property type="entry name" value="Tet_transcr_reg_TetR-rel_C_sf"/>
</dbReference>
<dbReference type="AlphaFoldDB" id="A0A2T1DG50"/>
<keyword evidence="2" id="KW-0233">DNA recombination</keyword>
<evidence type="ECO:0000313" key="5">
    <source>
        <dbReference type="EMBL" id="PSB19472.1"/>
    </source>
</evidence>
<proteinExistence type="predicted"/>
<dbReference type="PRINTS" id="PR00455">
    <property type="entry name" value="HTHTETR"/>
</dbReference>
<organism evidence="5 6">
    <name type="scientific">Phormidesmis priestleyi ULC007</name>
    <dbReference type="NCBI Taxonomy" id="1920490"/>
    <lineage>
        <taxon>Bacteria</taxon>
        <taxon>Bacillati</taxon>
        <taxon>Cyanobacteriota</taxon>
        <taxon>Cyanophyceae</taxon>
        <taxon>Leptolyngbyales</taxon>
        <taxon>Leptolyngbyaceae</taxon>
        <taxon>Phormidesmis</taxon>
    </lineage>
</organism>
<dbReference type="Proteomes" id="UP000238634">
    <property type="component" value="Unassembled WGS sequence"/>
</dbReference>
<dbReference type="SUPFAM" id="SSF48498">
    <property type="entry name" value="Tetracyclin repressor-like, C-terminal domain"/>
    <property type="match status" value="1"/>
</dbReference>
<dbReference type="Gene3D" id="1.10.357.10">
    <property type="entry name" value="Tetracycline Repressor, domain 2"/>
    <property type="match status" value="1"/>
</dbReference>
<evidence type="ECO:0000313" key="6">
    <source>
        <dbReference type="Proteomes" id="UP000238634"/>
    </source>
</evidence>
<dbReference type="SUPFAM" id="SSF46689">
    <property type="entry name" value="Homeodomain-like"/>
    <property type="match status" value="1"/>
</dbReference>
<accession>A0A2T1DG50</accession>
<comment type="caution">
    <text evidence="5">The sequence shown here is derived from an EMBL/GenBank/DDBJ whole genome shotgun (WGS) entry which is preliminary data.</text>
</comment>